<dbReference type="Pfam" id="PF01841">
    <property type="entry name" value="Transglut_core"/>
    <property type="match status" value="1"/>
</dbReference>
<organism evidence="2 3">
    <name type="scientific">Streptomyces polygonati</name>
    <dbReference type="NCBI Taxonomy" id="1617087"/>
    <lineage>
        <taxon>Bacteria</taxon>
        <taxon>Bacillati</taxon>
        <taxon>Actinomycetota</taxon>
        <taxon>Actinomycetes</taxon>
        <taxon>Kitasatosporales</taxon>
        <taxon>Streptomycetaceae</taxon>
        <taxon>Streptomyces</taxon>
    </lineage>
</organism>
<dbReference type="Proteomes" id="UP001595765">
    <property type="component" value="Unassembled WGS sequence"/>
</dbReference>
<reference evidence="3" key="1">
    <citation type="journal article" date="2019" name="Int. J. Syst. Evol. Microbiol.">
        <title>The Global Catalogue of Microorganisms (GCM) 10K type strain sequencing project: providing services to taxonomists for standard genome sequencing and annotation.</title>
        <authorList>
            <consortium name="The Broad Institute Genomics Platform"/>
            <consortium name="The Broad Institute Genome Sequencing Center for Infectious Disease"/>
            <person name="Wu L."/>
            <person name="Ma J."/>
        </authorList>
    </citation>
    <scope>NUCLEOTIDE SEQUENCE [LARGE SCALE GENOMIC DNA]</scope>
    <source>
        <strain evidence="3">CGMCC 4.7237</strain>
    </source>
</reference>
<dbReference type="PANTHER" id="PTHR33490">
    <property type="entry name" value="BLR5614 PROTEIN-RELATED"/>
    <property type="match status" value="1"/>
</dbReference>
<dbReference type="PANTHER" id="PTHR33490:SF3">
    <property type="entry name" value="CONSERVED INTEGRAL MEMBRANE PROTEIN"/>
    <property type="match status" value="1"/>
</dbReference>
<gene>
    <name evidence="2" type="ORF">ACFO3J_08245</name>
</gene>
<dbReference type="EMBL" id="JBHSBB010000007">
    <property type="protein sequence ID" value="MFC4031467.1"/>
    <property type="molecule type" value="Genomic_DNA"/>
</dbReference>
<accession>A0ABV8HKC4</accession>
<name>A0ABV8HKC4_9ACTN</name>
<dbReference type="RefSeq" id="WP_386427629.1">
    <property type="nucleotide sequence ID" value="NZ_JBHSBB010000007.1"/>
</dbReference>
<evidence type="ECO:0000313" key="2">
    <source>
        <dbReference type="EMBL" id="MFC4031467.1"/>
    </source>
</evidence>
<proteinExistence type="predicted"/>
<feature type="domain" description="Transglutaminase-like" evidence="1">
    <location>
        <begin position="30"/>
        <end position="106"/>
    </location>
</feature>
<evidence type="ECO:0000313" key="3">
    <source>
        <dbReference type="Proteomes" id="UP001595765"/>
    </source>
</evidence>
<dbReference type="SUPFAM" id="SSF54001">
    <property type="entry name" value="Cysteine proteinases"/>
    <property type="match status" value="1"/>
</dbReference>
<dbReference type="InterPro" id="IPR038765">
    <property type="entry name" value="Papain-like_cys_pep_sf"/>
</dbReference>
<comment type="caution">
    <text evidence="2">The sequence shown here is derived from an EMBL/GenBank/DDBJ whole genome shotgun (WGS) entry which is preliminary data.</text>
</comment>
<sequence>MEPIPETTDLSRYLAADEAIDHHHPLVRRTAAQLRIGRSGPYEYAEAAFGYVRDTIPHSADSGDRRVTWRASDVLERRTGICHAKAHALTALLRAQGIPAGLCYQRFEVLHGLIALLLPGRVRWSRLDPRGNKPGVDARFSLDEERLAWPVRPELGEQDHWVVHAAPLPSVLTALRGAADRDALVLPGELP</sequence>
<dbReference type="InterPro" id="IPR002931">
    <property type="entry name" value="Transglutaminase-like"/>
</dbReference>
<dbReference type="Gene3D" id="3.10.620.30">
    <property type="match status" value="1"/>
</dbReference>
<keyword evidence="3" id="KW-1185">Reference proteome</keyword>
<protein>
    <submittedName>
        <fullName evidence="2">Transglutaminase family protein</fullName>
    </submittedName>
</protein>
<evidence type="ECO:0000259" key="1">
    <source>
        <dbReference type="Pfam" id="PF01841"/>
    </source>
</evidence>